<dbReference type="Proteomes" id="UP000664701">
    <property type="component" value="Chromosome"/>
</dbReference>
<sequence length="144" mass="15712">MLETYKNLLVAVDGSAKSEKAFDEAVAIAKRNQSTVYLAWIINDVELTTSAYAFSKLLQDEKTFVEDFMEKKVEEVKAAGIDDVHVVIEVGSPKRKIAVDIPEEYDIDLIIMGSTGKGAISQALIGSTTAFVVNHAVCNVMVVK</sequence>
<dbReference type="RefSeq" id="WP_207941801.1">
    <property type="nucleotide sequence ID" value="NZ_CP147251.1"/>
</dbReference>
<evidence type="ECO:0000256" key="2">
    <source>
        <dbReference type="PIRNR" id="PIRNR006276"/>
    </source>
</evidence>
<accession>A0ABZ2SVB1</accession>
<dbReference type="InterPro" id="IPR006015">
    <property type="entry name" value="Universal_stress_UspA"/>
</dbReference>
<proteinExistence type="inferred from homology"/>
<evidence type="ECO:0000313" key="5">
    <source>
        <dbReference type="Proteomes" id="UP000664701"/>
    </source>
</evidence>
<organism evidence="4 5">
    <name type="scientific">Candidatus Enterococcus lowellii</name>
    <dbReference type="NCBI Taxonomy" id="2230877"/>
    <lineage>
        <taxon>Bacteria</taxon>
        <taxon>Bacillati</taxon>
        <taxon>Bacillota</taxon>
        <taxon>Bacilli</taxon>
        <taxon>Lactobacillales</taxon>
        <taxon>Enterococcaceae</taxon>
        <taxon>Enterococcus</taxon>
    </lineage>
</organism>
<dbReference type="InterPro" id="IPR014729">
    <property type="entry name" value="Rossmann-like_a/b/a_fold"/>
</dbReference>
<keyword evidence="2" id="KW-0963">Cytoplasm</keyword>
<dbReference type="EMBL" id="CP147251">
    <property type="protein sequence ID" value="WYJ78024.1"/>
    <property type="molecule type" value="Genomic_DNA"/>
</dbReference>
<dbReference type="CDD" id="cd00293">
    <property type="entry name" value="USP-like"/>
    <property type="match status" value="1"/>
</dbReference>
<evidence type="ECO:0000259" key="3">
    <source>
        <dbReference type="Pfam" id="PF00582"/>
    </source>
</evidence>
<keyword evidence="5" id="KW-1185">Reference proteome</keyword>
<comment type="similarity">
    <text evidence="1 2">Belongs to the universal stress protein A family.</text>
</comment>
<name>A0ABZ2SVB1_9ENTE</name>
<evidence type="ECO:0000313" key="4">
    <source>
        <dbReference type="EMBL" id="WYJ78024.1"/>
    </source>
</evidence>
<dbReference type="PRINTS" id="PR01438">
    <property type="entry name" value="UNVRSLSTRESS"/>
</dbReference>
<comment type="subcellular location">
    <subcellularLocation>
        <location evidence="2">Cytoplasm</location>
    </subcellularLocation>
</comment>
<dbReference type="PIRSF" id="PIRSF006276">
    <property type="entry name" value="UspA"/>
    <property type="match status" value="1"/>
</dbReference>
<feature type="domain" description="UspA" evidence="3">
    <location>
        <begin position="5"/>
        <end position="144"/>
    </location>
</feature>
<dbReference type="Gene3D" id="3.40.50.620">
    <property type="entry name" value="HUPs"/>
    <property type="match status" value="1"/>
</dbReference>
<dbReference type="SUPFAM" id="SSF52402">
    <property type="entry name" value="Adenine nucleotide alpha hydrolases-like"/>
    <property type="match status" value="1"/>
</dbReference>
<reference evidence="4 5" key="1">
    <citation type="submission" date="2021-03" db="EMBL/GenBank/DDBJ databases">
        <authorList>
            <person name="Gilmore M.S."/>
            <person name="Schwartzman J."/>
            <person name="Van Tyne D."/>
            <person name="Martin M."/>
            <person name="Earl A.M."/>
            <person name="Manson A.L."/>
            <person name="Straub T."/>
            <person name="Salamzade R."/>
            <person name="Saavedra J."/>
            <person name="Lebreton F."/>
            <person name="Prichula J."/>
            <person name="Schaufler K."/>
            <person name="Gaca A."/>
            <person name="Sgardioli B."/>
            <person name="Wagenaar J."/>
            <person name="Strong T."/>
        </authorList>
    </citation>
    <scope>NUCLEOTIDE SEQUENCE [LARGE SCALE GENOMIC DNA]</scope>
    <source>
        <strain evidence="4 5">DIV2402</strain>
    </source>
</reference>
<gene>
    <name evidence="4" type="ORF">DOK78_002680</name>
</gene>
<evidence type="ECO:0000256" key="1">
    <source>
        <dbReference type="ARBA" id="ARBA00008791"/>
    </source>
</evidence>
<dbReference type="InterPro" id="IPR006016">
    <property type="entry name" value="UspA"/>
</dbReference>
<protein>
    <recommendedName>
        <fullName evidence="2">Universal stress protein</fullName>
    </recommendedName>
</protein>
<dbReference type="PANTHER" id="PTHR46268">
    <property type="entry name" value="STRESS RESPONSE PROTEIN NHAX"/>
    <property type="match status" value="1"/>
</dbReference>
<dbReference type="PANTHER" id="PTHR46268:SF6">
    <property type="entry name" value="UNIVERSAL STRESS PROTEIN UP12"/>
    <property type="match status" value="1"/>
</dbReference>
<reference evidence="4 5" key="2">
    <citation type="submission" date="2024-03" db="EMBL/GenBank/DDBJ databases">
        <title>The Genome Sequence of Enterococcus sp. DIV2402.</title>
        <authorList>
            <consortium name="The Broad Institute Genomics Platform"/>
            <consortium name="The Broad Institute Microbial Omics Core"/>
            <consortium name="The Broad Institute Genomic Center for Infectious Diseases"/>
            <person name="Earl A."/>
            <person name="Manson A."/>
            <person name="Gilmore M."/>
            <person name="Schwartman J."/>
            <person name="Shea T."/>
            <person name="Abouelleil A."/>
            <person name="Cao P."/>
            <person name="Chapman S."/>
            <person name="Cusick C."/>
            <person name="Young S."/>
            <person name="Neafsey D."/>
            <person name="Nusbaum C."/>
            <person name="Birren B."/>
        </authorList>
    </citation>
    <scope>NUCLEOTIDE SEQUENCE [LARGE SCALE GENOMIC DNA]</scope>
    <source>
        <strain evidence="4 5">DIV2402</strain>
    </source>
</reference>
<dbReference type="Pfam" id="PF00582">
    <property type="entry name" value="Usp"/>
    <property type="match status" value="1"/>
</dbReference>